<proteinExistence type="predicted"/>
<evidence type="ECO:0000313" key="3">
    <source>
        <dbReference type="EMBL" id="KAA9105677.1"/>
    </source>
</evidence>
<accession>A0A5J5IX54</accession>
<dbReference type="RefSeq" id="WP_150450408.1">
    <property type="nucleotide sequence ID" value="NZ_VYSA01000005.1"/>
</dbReference>
<keyword evidence="2" id="KW-0472">Membrane</keyword>
<comment type="caution">
    <text evidence="3">The sequence shown here is derived from an EMBL/GenBank/DDBJ whole genome shotgun (WGS) entry which is preliminary data.</text>
</comment>
<keyword evidence="2" id="KW-1133">Transmembrane helix</keyword>
<dbReference type="AlphaFoldDB" id="A0A5J5IX54"/>
<organism evidence="3 4">
    <name type="scientific">Microbacterium rhizomatis</name>
    <dbReference type="NCBI Taxonomy" id="1631477"/>
    <lineage>
        <taxon>Bacteria</taxon>
        <taxon>Bacillati</taxon>
        <taxon>Actinomycetota</taxon>
        <taxon>Actinomycetes</taxon>
        <taxon>Micrococcales</taxon>
        <taxon>Microbacteriaceae</taxon>
        <taxon>Microbacterium</taxon>
    </lineage>
</organism>
<keyword evidence="2" id="KW-0812">Transmembrane</keyword>
<name>A0A5J5IX54_9MICO</name>
<evidence type="ECO:0000256" key="1">
    <source>
        <dbReference type="SAM" id="MobiDB-lite"/>
    </source>
</evidence>
<gene>
    <name evidence="3" type="ORF">F6B43_18130</name>
</gene>
<protein>
    <submittedName>
        <fullName evidence="3">Uncharacterized protein</fullName>
    </submittedName>
</protein>
<keyword evidence="4" id="KW-1185">Reference proteome</keyword>
<evidence type="ECO:0000313" key="4">
    <source>
        <dbReference type="Proteomes" id="UP000325827"/>
    </source>
</evidence>
<dbReference type="Proteomes" id="UP000325827">
    <property type="component" value="Unassembled WGS sequence"/>
</dbReference>
<feature type="compositionally biased region" description="Acidic residues" evidence="1">
    <location>
        <begin position="83"/>
        <end position="94"/>
    </location>
</feature>
<sequence>MHAALTGPVTMGLLPPSPEPGLDTNLVTPGPWGFVAIAFVAVAVILLVWDMLRRIRRGRYRAEVREELDAEAQAEAAMAATNVDDEDIDPDVDGTGEAPANDARPR</sequence>
<evidence type="ECO:0000256" key="2">
    <source>
        <dbReference type="SAM" id="Phobius"/>
    </source>
</evidence>
<feature type="region of interest" description="Disordered" evidence="1">
    <location>
        <begin position="71"/>
        <end position="106"/>
    </location>
</feature>
<feature type="transmembrane region" description="Helical" evidence="2">
    <location>
        <begin position="32"/>
        <end position="52"/>
    </location>
</feature>
<dbReference type="EMBL" id="VYSA01000005">
    <property type="protein sequence ID" value="KAA9105677.1"/>
    <property type="molecule type" value="Genomic_DNA"/>
</dbReference>
<reference evidence="4" key="1">
    <citation type="submission" date="2019-09" db="EMBL/GenBank/DDBJ databases">
        <title>Mumia zhuanghuii sp. nov. isolated from the intestinal contents of plateau pika (Ochotona curzoniae) in the Qinghai-Tibet plateau of China.</title>
        <authorList>
            <person name="Tian Z."/>
        </authorList>
    </citation>
    <scope>NUCLEOTIDE SEQUENCE [LARGE SCALE GENOMIC DNA]</scope>
    <source>
        <strain evidence="4">JCM 30598</strain>
    </source>
</reference>
<dbReference type="OrthoDB" id="5122705at2"/>